<dbReference type="InParanoid" id="A0A6P7GRK4"/>
<reference evidence="1" key="1">
    <citation type="submission" date="2025-08" db="UniProtKB">
        <authorList>
            <consortium name="RefSeq"/>
        </authorList>
    </citation>
    <scope>IDENTIFICATION</scope>
    <source>
        <tissue evidence="1">Whole insect</tissue>
    </source>
</reference>
<proteinExistence type="predicted"/>
<dbReference type="AlphaFoldDB" id="A0A6P7GRK4"/>
<dbReference type="RefSeq" id="XP_028152486.1">
    <property type="nucleotide sequence ID" value="XM_028296685.1"/>
</dbReference>
<protein>
    <submittedName>
        <fullName evidence="1">Uncharacterized protein LOC114345874</fullName>
    </submittedName>
</protein>
<gene>
    <name evidence="1" type="primary">LOC114345874</name>
</gene>
<organism evidence="1">
    <name type="scientific">Diabrotica virgifera virgifera</name>
    <name type="common">western corn rootworm</name>
    <dbReference type="NCBI Taxonomy" id="50390"/>
    <lineage>
        <taxon>Eukaryota</taxon>
        <taxon>Metazoa</taxon>
        <taxon>Ecdysozoa</taxon>
        <taxon>Arthropoda</taxon>
        <taxon>Hexapoda</taxon>
        <taxon>Insecta</taxon>
        <taxon>Pterygota</taxon>
        <taxon>Neoptera</taxon>
        <taxon>Endopterygota</taxon>
        <taxon>Coleoptera</taxon>
        <taxon>Polyphaga</taxon>
        <taxon>Cucujiformia</taxon>
        <taxon>Chrysomeloidea</taxon>
        <taxon>Chrysomelidae</taxon>
        <taxon>Galerucinae</taxon>
        <taxon>Diabroticina</taxon>
        <taxon>Diabroticites</taxon>
        <taxon>Diabrotica</taxon>
    </lineage>
</organism>
<accession>A0A6P7GRK4</accession>
<dbReference type="InterPro" id="IPR046349">
    <property type="entry name" value="C1-like_sf"/>
</dbReference>
<evidence type="ECO:0000313" key="1">
    <source>
        <dbReference type="RefSeq" id="XP_028152486.1"/>
    </source>
</evidence>
<sequence length="125" mass="14245">MAASSKIAYDGAPKNKMCKKCKRNLVNGIKCSNCDNYFHVGCAKSSNFVTFLNDDEITCCVSTQPSTESDQAFFDAMETTDKKVSIYEYHFKDAMDSNKWPHGAYVQRFFHLRTNSDIQQPKMQT</sequence>
<name>A0A6P7GRK4_DIAVI</name>
<dbReference type="SUPFAM" id="SSF57889">
    <property type="entry name" value="Cysteine-rich domain"/>
    <property type="match status" value="1"/>
</dbReference>